<comment type="caution">
    <text evidence="2">The sequence shown here is derived from an EMBL/GenBank/DDBJ whole genome shotgun (WGS) entry which is preliminary data.</text>
</comment>
<keyword evidence="2" id="KW-0808">Transferase</keyword>
<dbReference type="RefSeq" id="WP_231007940.1">
    <property type="nucleotide sequence ID" value="NZ_JAJNEC010000007.1"/>
</dbReference>
<dbReference type="InterPro" id="IPR007345">
    <property type="entry name" value="Polysacch_pyruvyl_Trfase"/>
</dbReference>
<dbReference type="Pfam" id="PF04230">
    <property type="entry name" value="PS_pyruv_trans"/>
    <property type="match status" value="1"/>
</dbReference>
<feature type="domain" description="Polysaccharide pyruvyl transferase" evidence="1">
    <location>
        <begin position="13"/>
        <end position="317"/>
    </location>
</feature>
<gene>
    <name evidence="2" type="ORF">LQ567_21870</name>
</gene>
<accession>A0ABS8PYT4</accession>
<keyword evidence="3" id="KW-1185">Reference proteome</keyword>
<proteinExistence type="predicted"/>
<dbReference type="GO" id="GO:0016740">
    <property type="term" value="F:transferase activity"/>
    <property type="evidence" value="ECO:0007669"/>
    <property type="project" value="UniProtKB-KW"/>
</dbReference>
<name>A0ABS8PYT4_9BACT</name>
<organism evidence="2 3">
    <name type="scientific">Niabella pedocola</name>
    <dbReference type="NCBI Taxonomy" id="1752077"/>
    <lineage>
        <taxon>Bacteria</taxon>
        <taxon>Pseudomonadati</taxon>
        <taxon>Bacteroidota</taxon>
        <taxon>Chitinophagia</taxon>
        <taxon>Chitinophagales</taxon>
        <taxon>Chitinophagaceae</taxon>
        <taxon>Niabella</taxon>
    </lineage>
</organism>
<evidence type="ECO:0000259" key="1">
    <source>
        <dbReference type="Pfam" id="PF04230"/>
    </source>
</evidence>
<sequence length="379" mass="43317">MKIGILTLPLHTNYGGNLQAYALMSILKEMGHDACLINRRSTRIPRWKLPLAIVKRSLMKYGLGKKGTEIFVEAKLQREYAVISQYTQPFINKHIQPQTKVVYTSKRLAGLAARQRFDAVIVGSDQVWRTAYTSNIEDYFLSFLKGNQTKRIAYAASFGTESWEYSTEQEQNCARHLKSFDAVSVRENTGVALCKKYFDVAAQHVLDPTMLLDASRYLELIRPLEHTTKKEGVLVYILDETADKTAIIDQVAQVLNRPVFRVNAKTEDVKATLDERIAPPTENWIKGFYEADFIITDSFHACVFAILFKKPFLVYGNRHRGAARFESLLSMFDLKDRLVFSSTEVQSGNIEQEINWKAVDAVLEEKRRISRAFLNQALK</sequence>
<dbReference type="EMBL" id="JAJNEC010000007">
    <property type="protein sequence ID" value="MCD2425447.1"/>
    <property type="molecule type" value="Genomic_DNA"/>
</dbReference>
<evidence type="ECO:0000313" key="3">
    <source>
        <dbReference type="Proteomes" id="UP001199816"/>
    </source>
</evidence>
<evidence type="ECO:0000313" key="2">
    <source>
        <dbReference type="EMBL" id="MCD2425447.1"/>
    </source>
</evidence>
<reference evidence="2 3" key="1">
    <citation type="submission" date="2021-11" db="EMBL/GenBank/DDBJ databases">
        <title>Genomic of Niabella pedocola.</title>
        <authorList>
            <person name="Wu T."/>
        </authorList>
    </citation>
    <scope>NUCLEOTIDE SEQUENCE [LARGE SCALE GENOMIC DNA]</scope>
    <source>
        <strain evidence="2 3">JCM 31011</strain>
    </source>
</reference>
<dbReference type="Proteomes" id="UP001199816">
    <property type="component" value="Unassembled WGS sequence"/>
</dbReference>
<protein>
    <submittedName>
        <fullName evidence="2">Polysaccharide pyruvyl transferase family protein</fullName>
    </submittedName>
</protein>